<organism evidence="2 3">
    <name type="scientific">Macrostomum lignano</name>
    <dbReference type="NCBI Taxonomy" id="282301"/>
    <lineage>
        <taxon>Eukaryota</taxon>
        <taxon>Metazoa</taxon>
        <taxon>Spiralia</taxon>
        <taxon>Lophotrochozoa</taxon>
        <taxon>Platyhelminthes</taxon>
        <taxon>Rhabditophora</taxon>
        <taxon>Macrostomorpha</taxon>
        <taxon>Macrostomida</taxon>
        <taxon>Macrostomidae</taxon>
        <taxon>Macrostomum</taxon>
    </lineage>
</organism>
<evidence type="ECO:0000313" key="2">
    <source>
        <dbReference type="Proteomes" id="UP000095280"/>
    </source>
</evidence>
<feature type="compositionally biased region" description="Polar residues" evidence="1">
    <location>
        <begin position="203"/>
        <end position="213"/>
    </location>
</feature>
<name>A0A1I8FEP6_9PLAT</name>
<protein>
    <submittedName>
        <fullName evidence="3">Uncharacterized protein</fullName>
    </submittedName>
</protein>
<keyword evidence="2" id="KW-1185">Reference proteome</keyword>
<accession>A0A1I8FEP6</accession>
<sequence length="331" mass="36495">MLRPNSCACFSATSDARLLCPADAEGFNEQEADQPAIAARHPPQQPPPPRRRKFWRQTRCENHATAAASEVLHDEVHRPTGSAHTRQHSCRTRAPDLLANQLTCCFTTWCCQLWLQMFAKLTRNYLEAIKWRSCSCRSSSGGFYWSMAGINTSMLKAIYNRSRRQDQFRRMNASLQFDVASPVVDGLPHTSCQLPLAPASSSRVPPTASSTVTFGEAPSGSVTEKVTPTLLLPFTRSWLGRAHELRWSVGQDDPGSSLVSNGDGRVLSGCDRAKLSGRRTCSEVGGAGAAAHLPGRSGSRVYREVLLDWVTYSFVQEIQEPSHEGRDFSAI</sequence>
<dbReference type="WBParaSite" id="maker-unitig_31049-snap-gene-0.2-mRNA-1">
    <property type="protein sequence ID" value="maker-unitig_31049-snap-gene-0.2-mRNA-1"/>
    <property type="gene ID" value="maker-unitig_31049-snap-gene-0.2"/>
</dbReference>
<dbReference type="AlphaFoldDB" id="A0A1I8FEP6"/>
<evidence type="ECO:0000313" key="3">
    <source>
        <dbReference type="WBParaSite" id="maker-unitig_31049-snap-gene-0.2-mRNA-1"/>
    </source>
</evidence>
<dbReference type="Proteomes" id="UP000095280">
    <property type="component" value="Unplaced"/>
</dbReference>
<proteinExistence type="predicted"/>
<reference evidence="3" key="1">
    <citation type="submission" date="2016-11" db="UniProtKB">
        <authorList>
            <consortium name="WormBaseParasite"/>
        </authorList>
    </citation>
    <scope>IDENTIFICATION</scope>
</reference>
<feature type="region of interest" description="Disordered" evidence="1">
    <location>
        <begin position="203"/>
        <end position="222"/>
    </location>
</feature>
<evidence type="ECO:0000256" key="1">
    <source>
        <dbReference type="SAM" id="MobiDB-lite"/>
    </source>
</evidence>